<proteinExistence type="predicted"/>
<dbReference type="RefSeq" id="WP_036935822.1">
    <property type="nucleotide sequence ID" value="NZ_JQKC01000001.1"/>
</dbReference>
<sequence>MYCSYYKKATFLKRLRGCMGYCNLQKCIIERDEQVGKIPYEYCEGLDGKCNIMCGVYIYFSKEASEK</sequence>
<evidence type="ECO:0000313" key="2">
    <source>
        <dbReference type="Proteomes" id="UP000036923"/>
    </source>
</evidence>
<evidence type="ECO:0000313" key="1">
    <source>
        <dbReference type="EMBL" id="KNY29275.1"/>
    </source>
</evidence>
<keyword evidence="2" id="KW-1185">Reference proteome</keyword>
<dbReference type="AlphaFoldDB" id="A0A0L6JUF1"/>
<comment type="caution">
    <text evidence="1">The sequence shown here is derived from an EMBL/GenBank/DDBJ whole genome shotgun (WGS) entry which is preliminary data.</text>
</comment>
<gene>
    <name evidence="1" type="ORF">Bccel_4549</name>
</gene>
<dbReference type="Proteomes" id="UP000036923">
    <property type="component" value="Unassembled WGS sequence"/>
</dbReference>
<name>A0A0L6JUF1_9FIRM</name>
<dbReference type="EMBL" id="LGTC01000001">
    <property type="protein sequence ID" value="KNY29275.1"/>
    <property type="molecule type" value="Genomic_DNA"/>
</dbReference>
<protein>
    <submittedName>
        <fullName evidence="1">Uncharacterized protein</fullName>
    </submittedName>
</protein>
<organism evidence="1 2">
    <name type="scientific">Pseudobacteroides cellulosolvens ATCC 35603 = DSM 2933</name>
    <dbReference type="NCBI Taxonomy" id="398512"/>
    <lineage>
        <taxon>Bacteria</taxon>
        <taxon>Bacillati</taxon>
        <taxon>Bacillota</taxon>
        <taxon>Clostridia</taxon>
        <taxon>Eubacteriales</taxon>
        <taxon>Oscillospiraceae</taxon>
        <taxon>Pseudobacteroides</taxon>
    </lineage>
</organism>
<accession>A0A0L6JUF1</accession>
<reference evidence="2" key="1">
    <citation type="submission" date="2015-07" db="EMBL/GenBank/DDBJ databases">
        <title>Near-Complete Genome Sequence of the Cellulolytic Bacterium Bacteroides (Pseudobacteroides) cellulosolvens ATCC 35603.</title>
        <authorList>
            <person name="Dassa B."/>
            <person name="Utturkar S.M."/>
            <person name="Klingeman D.M."/>
            <person name="Hurt R.A."/>
            <person name="Keller M."/>
            <person name="Xu J."/>
            <person name="Reddy Y.H.K."/>
            <person name="Borovok I."/>
            <person name="Grinberg I.R."/>
            <person name="Lamed R."/>
            <person name="Zhivin O."/>
            <person name="Bayer E.A."/>
            <person name="Brown S.D."/>
        </authorList>
    </citation>
    <scope>NUCLEOTIDE SEQUENCE [LARGE SCALE GENOMIC DNA]</scope>
    <source>
        <strain evidence="2">DSM 2933</strain>
    </source>
</reference>